<dbReference type="GeneID" id="30210417"/>
<dbReference type="RefSeq" id="XP_019045627.1">
    <property type="nucleotide sequence ID" value="XM_019192630.1"/>
</dbReference>
<feature type="region of interest" description="Disordered" evidence="1">
    <location>
        <begin position="103"/>
        <end position="143"/>
    </location>
</feature>
<reference evidence="2" key="1">
    <citation type="submission" date="2013-07" db="EMBL/GenBank/DDBJ databases">
        <title>The Genome Sequence of Cryptococcus bestiolae CBS10118.</title>
        <authorList>
            <consortium name="The Broad Institute Genome Sequencing Platform"/>
            <person name="Cuomo C."/>
            <person name="Litvintseva A."/>
            <person name="Chen Y."/>
            <person name="Heitman J."/>
            <person name="Sun S."/>
            <person name="Springer D."/>
            <person name="Dromer F."/>
            <person name="Young S.K."/>
            <person name="Zeng Q."/>
            <person name="Gargeya S."/>
            <person name="Fitzgerald M."/>
            <person name="Abouelleil A."/>
            <person name="Alvarado L."/>
            <person name="Berlin A.M."/>
            <person name="Chapman S.B."/>
            <person name="Dewar J."/>
            <person name="Goldberg J."/>
            <person name="Griggs A."/>
            <person name="Gujja S."/>
            <person name="Hansen M."/>
            <person name="Howarth C."/>
            <person name="Imamovic A."/>
            <person name="Larimer J."/>
            <person name="McCowan C."/>
            <person name="Murphy C."/>
            <person name="Pearson M."/>
            <person name="Priest M."/>
            <person name="Roberts A."/>
            <person name="Saif S."/>
            <person name="Shea T."/>
            <person name="Sykes S."/>
            <person name="Wortman J."/>
            <person name="Nusbaum C."/>
            <person name="Birren B."/>
        </authorList>
    </citation>
    <scope>NUCLEOTIDE SEQUENCE [LARGE SCALE GENOMIC DNA]</scope>
    <source>
        <strain evidence="2">CBS 10118</strain>
    </source>
</reference>
<sequence>MSFPPSSPSSSSSSHHDSYPFRTNEKDIQQSRDMSKHPYRSEWRERQGSASEESTGPYDHYPPARPRKSFLKRLTSCFEFDDSDPVARYRPRHEAIFGKNPVYRNHQIQPQNEDQAKMIPSETQAPNSFAGGTTGGSGTGGSS</sequence>
<dbReference type="EMBL" id="KI894022">
    <property type="protein sequence ID" value="OCF24557.1"/>
    <property type="molecule type" value="Genomic_DNA"/>
</dbReference>
<dbReference type="EMBL" id="CP144545">
    <property type="protein sequence ID" value="WVW84684.1"/>
    <property type="molecule type" value="Genomic_DNA"/>
</dbReference>
<reference evidence="3" key="2">
    <citation type="submission" date="2013-07" db="EMBL/GenBank/DDBJ databases">
        <authorList>
            <consortium name="The Broad Institute Genome Sequencing Platform"/>
            <person name="Cuomo C."/>
            <person name="Litvintseva A."/>
            <person name="Chen Y."/>
            <person name="Heitman J."/>
            <person name="Sun S."/>
            <person name="Springer D."/>
            <person name="Dromer F."/>
            <person name="Young S.K."/>
            <person name="Zeng Q."/>
            <person name="Gargeya S."/>
            <person name="Fitzgerald M."/>
            <person name="Abouelleil A."/>
            <person name="Alvarado L."/>
            <person name="Berlin A.M."/>
            <person name="Chapman S.B."/>
            <person name="Dewar J."/>
            <person name="Goldberg J."/>
            <person name="Griggs A."/>
            <person name="Gujja S."/>
            <person name="Hansen M."/>
            <person name="Howarth C."/>
            <person name="Imamovic A."/>
            <person name="Larimer J."/>
            <person name="McCowan C."/>
            <person name="Murphy C."/>
            <person name="Pearson M."/>
            <person name="Priest M."/>
            <person name="Roberts A."/>
            <person name="Saif S."/>
            <person name="Shea T."/>
            <person name="Sykes S."/>
            <person name="Wortman J."/>
            <person name="Nusbaum C."/>
            <person name="Birren B."/>
        </authorList>
    </citation>
    <scope>NUCLEOTIDE SEQUENCE</scope>
    <source>
        <strain evidence="3">CBS 10118</strain>
    </source>
</reference>
<name>A0A1B9G0L3_9TREE</name>
<reference evidence="3" key="4">
    <citation type="submission" date="2024-02" db="EMBL/GenBank/DDBJ databases">
        <title>Comparative genomics of Cryptococcus and Kwoniella reveals pathogenesis evolution and contrasting modes of karyotype evolution via chromosome fusion or intercentromeric recombination.</title>
        <authorList>
            <person name="Coelho M.A."/>
            <person name="David-Palma M."/>
            <person name="Shea T."/>
            <person name="Bowers K."/>
            <person name="McGinley-Smith S."/>
            <person name="Mohammad A.W."/>
            <person name="Gnirke A."/>
            <person name="Yurkov A.M."/>
            <person name="Nowrousian M."/>
            <person name="Sun S."/>
            <person name="Cuomo C.A."/>
            <person name="Heitman J."/>
        </authorList>
    </citation>
    <scope>NUCLEOTIDE SEQUENCE</scope>
    <source>
        <strain evidence="3">CBS 10118</strain>
    </source>
</reference>
<organism evidence="2">
    <name type="scientific">Kwoniella bestiolae CBS 10118</name>
    <dbReference type="NCBI Taxonomy" id="1296100"/>
    <lineage>
        <taxon>Eukaryota</taxon>
        <taxon>Fungi</taxon>
        <taxon>Dikarya</taxon>
        <taxon>Basidiomycota</taxon>
        <taxon>Agaricomycotina</taxon>
        <taxon>Tremellomycetes</taxon>
        <taxon>Tremellales</taxon>
        <taxon>Cryptococcaceae</taxon>
        <taxon>Kwoniella</taxon>
    </lineage>
</organism>
<dbReference type="OrthoDB" id="2563169at2759"/>
<dbReference type="Proteomes" id="UP000092730">
    <property type="component" value="Chromosome 5"/>
</dbReference>
<feature type="compositionally biased region" description="Low complexity" evidence="1">
    <location>
        <begin position="1"/>
        <end position="13"/>
    </location>
</feature>
<evidence type="ECO:0000313" key="2">
    <source>
        <dbReference type="EMBL" id="OCF24557.1"/>
    </source>
</evidence>
<feature type="region of interest" description="Disordered" evidence="1">
    <location>
        <begin position="1"/>
        <end position="66"/>
    </location>
</feature>
<dbReference type="VEuPathDB" id="FungiDB:I302_06018"/>
<dbReference type="AlphaFoldDB" id="A0A1B9G0L3"/>
<feature type="compositionally biased region" description="Gly residues" evidence="1">
    <location>
        <begin position="132"/>
        <end position="143"/>
    </location>
</feature>
<protein>
    <submittedName>
        <fullName evidence="2">Uncharacterized protein</fullName>
    </submittedName>
</protein>
<evidence type="ECO:0000256" key="1">
    <source>
        <dbReference type="SAM" id="MobiDB-lite"/>
    </source>
</evidence>
<evidence type="ECO:0000313" key="3">
    <source>
        <dbReference type="EMBL" id="WVW84684.1"/>
    </source>
</evidence>
<proteinExistence type="predicted"/>
<gene>
    <name evidence="2" type="ORF">I302_06018</name>
    <name evidence="3" type="ORF">I302_106718</name>
</gene>
<reference evidence="2" key="3">
    <citation type="submission" date="2014-01" db="EMBL/GenBank/DDBJ databases">
        <title>Evolution of pathogenesis and genome organization in the Tremellales.</title>
        <authorList>
            <person name="Cuomo C."/>
            <person name="Litvintseva A."/>
            <person name="Heitman J."/>
            <person name="Chen Y."/>
            <person name="Sun S."/>
            <person name="Springer D."/>
            <person name="Dromer F."/>
            <person name="Young S."/>
            <person name="Zeng Q."/>
            <person name="Chapman S."/>
            <person name="Gujja S."/>
            <person name="Saif S."/>
            <person name="Birren B."/>
        </authorList>
    </citation>
    <scope>NUCLEOTIDE SEQUENCE</scope>
    <source>
        <strain evidence="2">CBS 10118</strain>
    </source>
</reference>
<feature type="compositionally biased region" description="Basic and acidic residues" evidence="1">
    <location>
        <begin position="14"/>
        <end position="47"/>
    </location>
</feature>
<keyword evidence="4" id="KW-1185">Reference proteome</keyword>
<accession>A0A1B9G0L3</accession>
<dbReference type="KEGG" id="kbi:30210417"/>
<evidence type="ECO:0000313" key="4">
    <source>
        <dbReference type="Proteomes" id="UP000092730"/>
    </source>
</evidence>